<dbReference type="AlphaFoldDB" id="A0A4U3MQL4"/>
<dbReference type="EMBL" id="SZQA01000002">
    <property type="protein sequence ID" value="TKK91044.1"/>
    <property type="molecule type" value="Genomic_DNA"/>
</dbReference>
<dbReference type="InterPro" id="IPR029044">
    <property type="entry name" value="Nucleotide-diphossugar_trans"/>
</dbReference>
<sequence length="315" mass="34600">MAATLSVIVPVRDGERHIADALTSLRANARADFEFIVVDDGSADATREIAESFRGDLPGLTVIGRDASSGVSAARNVGLAAASGTYVTYLDGDDWYAPGYLPQLVTAIERLGCDFVRVDHVRVTGTTREVRRAPEQRRGVVFPGREGITGMGRLGMVDYPVPWAGIYRRSLSDQGLLTFDPALATAEDRAWVWRLHLHAATYAVASLTGVFYRRGLKASLTQVGDERQLHFLDAYLGVIHELDGDDPELVRKATHNLCALIAYHHKLRRRLRPDVAATFDNRATAALREVPPDALAVVLPTLGHAREKLLRRFLP</sequence>
<organism evidence="2 3">
    <name type="scientific">Herbidospora galbida</name>
    <dbReference type="NCBI Taxonomy" id="2575442"/>
    <lineage>
        <taxon>Bacteria</taxon>
        <taxon>Bacillati</taxon>
        <taxon>Actinomycetota</taxon>
        <taxon>Actinomycetes</taxon>
        <taxon>Streptosporangiales</taxon>
        <taxon>Streptosporangiaceae</taxon>
        <taxon>Herbidospora</taxon>
    </lineage>
</organism>
<dbReference type="PANTHER" id="PTHR43685:SF12">
    <property type="entry name" value="GLYCOSYL TRANSFERASE FAMILY 2"/>
    <property type="match status" value="1"/>
</dbReference>
<dbReference type="InterPro" id="IPR001173">
    <property type="entry name" value="Glyco_trans_2-like"/>
</dbReference>
<accession>A0A4U3MQL4</accession>
<dbReference type="CDD" id="cd00761">
    <property type="entry name" value="Glyco_tranf_GTA_type"/>
    <property type="match status" value="1"/>
</dbReference>
<dbReference type="Proteomes" id="UP000308705">
    <property type="component" value="Unassembled WGS sequence"/>
</dbReference>
<protein>
    <submittedName>
        <fullName evidence="2">Glycosyltransferase family 2 protein</fullName>
    </submittedName>
</protein>
<dbReference type="RefSeq" id="WP_137245744.1">
    <property type="nucleotide sequence ID" value="NZ_SZQA01000002.1"/>
</dbReference>
<evidence type="ECO:0000313" key="3">
    <source>
        <dbReference type="Proteomes" id="UP000308705"/>
    </source>
</evidence>
<evidence type="ECO:0000259" key="1">
    <source>
        <dbReference type="Pfam" id="PF00535"/>
    </source>
</evidence>
<dbReference type="PANTHER" id="PTHR43685">
    <property type="entry name" value="GLYCOSYLTRANSFERASE"/>
    <property type="match status" value="1"/>
</dbReference>
<dbReference type="GO" id="GO:0016740">
    <property type="term" value="F:transferase activity"/>
    <property type="evidence" value="ECO:0007669"/>
    <property type="project" value="UniProtKB-KW"/>
</dbReference>
<keyword evidence="2" id="KW-0808">Transferase</keyword>
<proteinExistence type="predicted"/>
<dbReference type="InterPro" id="IPR050834">
    <property type="entry name" value="Glycosyltransf_2"/>
</dbReference>
<dbReference type="Gene3D" id="3.90.550.10">
    <property type="entry name" value="Spore Coat Polysaccharide Biosynthesis Protein SpsA, Chain A"/>
    <property type="match status" value="1"/>
</dbReference>
<evidence type="ECO:0000313" key="2">
    <source>
        <dbReference type="EMBL" id="TKK91044.1"/>
    </source>
</evidence>
<dbReference type="SUPFAM" id="SSF53448">
    <property type="entry name" value="Nucleotide-diphospho-sugar transferases"/>
    <property type="match status" value="1"/>
</dbReference>
<dbReference type="Pfam" id="PF00535">
    <property type="entry name" value="Glycos_transf_2"/>
    <property type="match status" value="1"/>
</dbReference>
<comment type="caution">
    <text evidence="2">The sequence shown here is derived from an EMBL/GenBank/DDBJ whole genome shotgun (WGS) entry which is preliminary data.</text>
</comment>
<gene>
    <name evidence="2" type="ORF">FDA94_04645</name>
</gene>
<name>A0A4U3MQL4_9ACTN</name>
<keyword evidence="3" id="KW-1185">Reference proteome</keyword>
<dbReference type="OrthoDB" id="3226099at2"/>
<reference evidence="2 3" key="1">
    <citation type="submission" date="2019-04" db="EMBL/GenBank/DDBJ databases">
        <title>Herbidospora sp. NEAU-GS14.nov., a novel actinomycete isolated from soil.</title>
        <authorList>
            <person name="Han L."/>
        </authorList>
    </citation>
    <scope>NUCLEOTIDE SEQUENCE [LARGE SCALE GENOMIC DNA]</scope>
    <source>
        <strain evidence="2 3">NEAU-GS14</strain>
    </source>
</reference>
<feature type="domain" description="Glycosyltransferase 2-like" evidence="1">
    <location>
        <begin position="6"/>
        <end position="139"/>
    </location>
</feature>